<dbReference type="Proteomes" id="UP000807769">
    <property type="component" value="Unassembled WGS sequence"/>
</dbReference>
<dbReference type="AlphaFoldDB" id="A0A9P7DT32"/>
<name>A0A9P7DT32_9AGAM</name>
<comment type="caution">
    <text evidence="1">The sequence shown here is derived from an EMBL/GenBank/DDBJ whole genome shotgun (WGS) entry which is preliminary data.</text>
</comment>
<dbReference type="OrthoDB" id="10532894at2759"/>
<keyword evidence="2" id="KW-1185">Reference proteome</keyword>
<accession>A0A9P7DT32</accession>
<organism evidence="1 2">
    <name type="scientific">Suillus subaureus</name>
    <dbReference type="NCBI Taxonomy" id="48587"/>
    <lineage>
        <taxon>Eukaryota</taxon>
        <taxon>Fungi</taxon>
        <taxon>Dikarya</taxon>
        <taxon>Basidiomycota</taxon>
        <taxon>Agaricomycotina</taxon>
        <taxon>Agaricomycetes</taxon>
        <taxon>Agaricomycetidae</taxon>
        <taxon>Boletales</taxon>
        <taxon>Suillineae</taxon>
        <taxon>Suillaceae</taxon>
        <taxon>Suillus</taxon>
    </lineage>
</organism>
<evidence type="ECO:0000313" key="2">
    <source>
        <dbReference type="Proteomes" id="UP000807769"/>
    </source>
</evidence>
<evidence type="ECO:0000313" key="1">
    <source>
        <dbReference type="EMBL" id="KAG1802519.1"/>
    </source>
</evidence>
<reference evidence="1" key="1">
    <citation type="journal article" date="2020" name="New Phytol.">
        <title>Comparative genomics reveals dynamic genome evolution in host specialist ectomycorrhizal fungi.</title>
        <authorList>
            <person name="Lofgren L.A."/>
            <person name="Nguyen N.H."/>
            <person name="Vilgalys R."/>
            <person name="Ruytinx J."/>
            <person name="Liao H.L."/>
            <person name="Branco S."/>
            <person name="Kuo A."/>
            <person name="LaButti K."/>
            <person name="Lipzen A."/>
            <person name="Andreopoulos W."/>
            <person name="Pangilinan J."/>
            <person name="Riley R."/>
            <person name="Hundley H."/>
            <person name="Na H."/>
            <person name="Barry K."/>
            <person name="Grigoriev I.V."/>
            <person name="Stajich J.E."/>
            <person name="Kennedy P.G."/>
        </authorList>
    </citation>
    <scope>NUCLEOTIDE SEQUENCE</scope>
    <source>
        <strain evidence="1">MN1</strain>
    </source>
</reference>
<sequence>MSQMPQLLACFLTRAPLRPTWFLQTESQTQAQQTYTSNSEHQLLCMSTLLDETCEYLVYIISTRIFFDLEGLAVATPISWNRWDPSHTRFSGTIASGKFTLVGIEFCRHSVTARRISVQHTIYYI</sequence>
<protein>
    <submittedName>
        <fullName evidence="1">Uncharacterized protein</fullName>
    </submittedName>
</protein>
<dbReference type="EMBL" id="JABBWG010000077">
    <property type="protein sequence ID" value="KAG1802519.1"/>
    <property type="molecule type" value="Genomic_DNA"/>
</dbReference>
<dbReference type="GeneID" id="64638565"/>
<dbReference type="RefSeq" id="XP_041186313.1">
    <property type="nucleotide sequence ID" value="XM_041344549.1"/>
</dbReference>
<proteinExistence type="predicted"/>
<gene>
    <name evidence="1" type="ORF">BJ212DRAFT_998613</name>
</gene>